<dbReference type="EMBL" id="CP040915">
    <property type="protein sequence ID" value="QDC26496.1"/>
    <property type="molecule type" value="Genomic_DNA"/>
</dbReference>
<accession>A0A5B8CE53</accession>
<dbReference type="PRINTS" id="PR00081">
    <property type="entry name" value="GDHRDH"/>
</dbReference>
<dbReference type="KEGG" id="gyu:FE374_03800"/>
<organism evidence="2 3">
    <name type="scientific">Georgenia yuyongxinii</name>
    <dbReference type="NCBI Taxonomy" id="2589797"/>
    <lineage>
        <taxon>Bacteria</taxon>
        <taxon>Bacillati</taxon>
        <taxon>Actinomycetota</taxon>
        <taxon>Actinomycetes</taxon>
        <taxon>Micrococcales</taxon>
        <taxon>Bogoriellaceae</taxon>
        <taxon>Georgenia</taxon>
    </lineage>
</organism>
<dbReference type="InterPro" id="IPR036291">
    <property type="entry name" value="NAD(P)-bd_dom_sf"/>
</dbReference>
<dbReference type="Gene3D" id="3.40.50.720">
    <property type="entry name" value="NAD(P)-binding Rossmann-like Domain"/>
    <property type="match status" value="1"/>
</dbReference>
<evidence type="ECO:0000256" key="1">
    <source>
        <dbReference type="ARBA" id="ARBA00023002"/>
    </source>
</evidence>
<dbReference type="PANTHER" id="PTHR43157:SF31">
    <property type="entry name" value="PHOSPHATIDYLINOSITOL-GLYCAN BIOSYNTHESIS CLASS F PROTEIN"/>
    <property type="match status" value="1"/>
</dbReference>
<protein>
    <submittedName>
        <fullName evidence="2">SDR family oxidoreductase</fullName>
    </submittedName>
</protein>
<dbReference type="InterPro" id="IPR002347">
    <property type="entry name" value="SDR_fam"/>
</dbReference>
<dbReference type="Pfam" id="PF00106">
    <property type="entry name" value="adh_short"/>
    <property type="match status" value="1"/>
</dbReference>
<dbReference type="OrthoDB" id="4577644at2"/>
<sequence length="299" mass="31971">MTGRTVLVTGGTSGIGRATAEGLATMGAHVAITGRDPARVERVASEIGSTSGARVDGFAADLSSQAEVRGLADEVLRRLPKLAVLVNNVGGYWNTRHITADGLERTFALNHLAPFLLTRLLLERLGQSGQARVVTVSSQAHAQGRIDFDDLQGERSYSGARAYNQSKLANVLFTYELARRLPPGEITTNAVHPGMVRTSFGAEDPGRAQRALVPLLRPFMRSTTAGAASSVRVASAPELGETTGQYFARGRPRRSAPASHDRAVAARLWQVSSALVGLADVLVKTSDRSRTASDRMWDR</sequence>
<dbReference type="CDD" id="cd05327">
    <property type="entry name" value="retinol-DH_like_SDR_c_like"/>
    <property type="match status" value="1"/>
</dbReference>
<dbReference type="PANTHER" id="PTHR43157">
    <property type="entry name" value="PHOSPHATIDYLINOSITOL-GLYCAN BIOSYNTHESIS CLASS F PROTEIN-RELATED"/>
    <property type="match status" value="1"/>
</dbReference>
<dbReference type="SUPFAM" id="SSF51735">
    <property type="entry name" value="NAD(P)-binding Rossmann-fold domains"/>
    <property type="match status" value="1"/>
</dbReference>
<dbReference type="AlphaFoldDB" id="A0A5B8CE53"/>
<gene>
    <name evidence="2" type="ORF">FE374_03800</name>
</gene>
<name>A0A5B8CE53_9MICO</name>
<dbReference type="GO" id="GO:0016491">
    <property type="term" value="F:oxidoreductase activity"/>
    <property type="evidence" value="ECO:0007669"/>
    <property type="project" value="UniProtKB-KW"/>
</dbReference>
<proteinExistence type="predicted"/>
<keyword evidence="1" id="KW-0560">Oxidoreductase</keyword>
<dbReference type="Proteomes" id="UP000314616">
    <property type="component" value="Chromosome"/>
</dbReference>
<evidence type="ECO:0000313" key="2">
    <source>
        <dbReference type="EMBL" id="QDC26496.1"/>
    </source>
</evidence>
<evidence type="ECO:0000313" key="3">
    <source>
        <dbReference type="Proteomes" id="UP000314616"/>
    </source>
</evidence>
<reference evidence="2 3" key="1">
    <citation type="submission" date="2019-05" db="EMBL/GenBank/DDBJ databases">
        <title>Georgenia *** sp. nov., and Georgenia *** sp. nov., isolated from the intestinal contents of plateau pika (Ochotona curzoniae) in the Qinghai-Tibet plateau of China.</title>
        <authorList>
            <person name="Tian Z."/>
        </authorList>
    </citation>
    <scope>NUCLEOTIDE SEQUENCE [LARGE SCALE GENOMIC DNA]</scope>
    <source>
        <strain evidence="2 3">Z443</strain>
    </source>
</reference>